<dbReference type="Proteomes" id="UP000887575">
    <property type="component" value="Unassembled WGS sequence"/>
</dbReference>
<evidence type="ECO:0000256" key="3">
    <source>
        <dbReference type="ARBA" id="ARBA00023125"/>
    </source>
</evidence>
<dbReference type="PROSITE" id="PS50960">
    <property type="entry name" value="HTH_PSQ"/>
    <property type="match status" value="1"/>
</dbReference>
<evidence type="ECO:0000313" key="10">
    <source>
        <dbReference type="WBParaSite" id="MBELARI_LOCUS2190"/>
    </source>
</evidence>
<protein>
    <recommendedName>
        <fullName evidence="8">HTH psq-type domain-containing protein</fullName>
    </recommendedName>
</protein>
<dbReference type="InterPro" id="IPR009057">
    <property type="entry name" value="Homeodomain-like_sf"/>
</dbReference>
<feature type="region of interest" description="Disordered" evidence="7">
    <location>
        <begin position="90"/>
        <end position="140"/>
    </location>
</feature>
<sequence>MQQMMAHSQQGLPHESLGFSSEFSQTSPMQQMQHLLSMLANAMSANGVNPMSLVQQCLNSAIPSDTLDRKTDVEMDSDLDDIESPLDLSKKQALKHRLPQKIDRNDNIDVVGSGSSSNSSTDPSEKAYSSSNSDPCEIDGSASRSPLCLKRNYSQVDLEAAVSDIRAGKLGTRRASVVYGIPRSTLRNKIYKLEASGEPITRNPIRRKHHLANLKRNMRKTPDCSASSSRSGSEENSDNSDLSKKGFSTTGSTSDVSSQSDDWTKNFWQNFVAQQNIQASLQKALPLPRKEPLLEPKMSAEWKRSRPKRGQYRKYDKEALEKAVRSVRLGEMSVHRAGSFYGVPHSTLEYKVKERNLLRPKPVSSNQSRDEKDEMIEESIHQDSTTDDTTSPTD</sequence>
<dbReference type="PANTHER" id="PTHR21545:SF13">
    <property type="entry name" value="ECDYSONE-INDUCED PROTEIN 93F, ISOFORM C"/>
    <property type="match status" value="1"/>
</dbReference>
<dbReference type="Gene3D" id="1.10.10.60">
    <property type="entry name" value="Homeodomain-like"/>
    <property type="match status" value="2"/>
</dbReference>
<feature type="region of interest" description="Disordered" evidence="7">
    <location>
        <begin position="201"/>
        <end position="260"/>
    </location>
</feature>
<organism evidence="9 10">
    <name type="scientific">Mesorhabditis belari</name>
    <dbReference type="NCBI Taxonomy" id="2138241"/>
    <lineage>
        <taxon>Eukaryota</taxon>
        <taxon>Metazoa</taxon>
        <taxon>Ecdysozoa</taxon>
        <taxon>Nematoda</taxon>
        <taxon>Chromadorea</taxon>
        <taxon>Rhabditida</taxon>
        <taxon>Rhabditina</taxon>
        <taxon>Rhabditomorpha</taxon>
        <taxon>Rhabditoidea</taxon>
        <taxon>Rhabditidae</taxon>
        <taxon>Mesorhabditinae</taxon>
        <taxon>Mesorhabditis</taxon>
    </lineage>
</organism>
<accession>A0AAF3F5Q5</accession>
<evidence type="ECO:0000256" key="1">
    <source>
        <dbReference type="ARBA" id="ARBA00004123"/>
    </source>
</evidence>
<evidence type="ECO:0000313" key="9">
    <source>
        <dbReference type="Proteomes" id="UP000887575"/>
    </source>
</evidence>
<keyword evidence="2" id="KW-0805">Transcription regulation</keyword>
<dbReference type="Pfam" id="PF05225">
    <property type="entry name" value="HTH_psq"/>
    <property type="match status" value="2"/>
</dbReference>
<dbReference type="InterPro" id="IPR007889">
    <property type="entry name" value="HTH_Psq"/>
</dbReference>
<evidence type="ECO:0000259" key="8">
    <source>
        <dbReference type="PROSITE" id="PS50960"/>
    </source>
</evidence>
<comment type="subcellular location">
    <subcellularLocation>
        <location evidence="1 6">Nucleus</location>
    </subcellularLocation>
</comment>
<dbReference type="FunFam" id="1.10.10.60:FF:000019">
    <property type="entry name" value="Ligand-dependent corepressor isoform 1"/>
    <property type="match status" value="1"/>
</dbReference>
<dbReference type="GO" id="GO:0005634">
    <property type="term" value="C:nucleus"/>
    <property type="evidence" value="ECO:0007669"/>
    <property type="project" value="UniProtKB-SubCell"/>
</dbReference>
<evidence type="ECO:0000256" key="6">
    <source>
        <dbReference type="PROSITE-ProRule" id="PRU00320"/>
    </source>
</evidence>
<dbReference type="SUPFAM" id="SSF46689">
    <property type="entry name" value="Homeodomain-like"/>
    <property type="match status" value="2"/>
</dbReference>
<feature type="domain" description="HTH psq-type" evidence="8">
    <location>
        <begin position="306"/>
        <end position="358"/>
    </location>
</feature>
<feature type="compositionally biased region" description="Low complexity" evidence="7">
    <location>
        <begin position="245"/>
        <end position="254"/>
    </location>
</feature>
<keyword evidence="5 6" id="KW-0539">Nucleus</keyword>
<keyword evidence="9" id="KW-1185">Reference proteome</keyword>
<evidence type="ECO:0000256" key="5">
    <source>
        <dbReference type="ARBA" id="ARBA00023242"/>
    </source>
</evidence>
<name>A0AAF3F5Q5_9BILA</name>
<dbReference type="PANTHER" id="PTHR21545">
    <property type="entry name" value="TRANSCRIPTION FACTOR MLR1/2"/>
    <property type="match status" value="1"/>
</dbReference>
<dbReference type="AlphaFoldDB" id="A0AAF3F5Q5"/>
<keyword evidence="3 6" id="KW-0238">DNA-binding</keyword>
<evidence type="ECO:0000256" key="4">
    <source>
        <dbReference type="ARBA" id="ARBA00023163"/>
    </source>
</evidence>
<evidence type="ECO:0000256" key="2">
    <source>
        <dbReference type="ARBA" id="ARBA00023015"/>
    </source>
</evidence>
<dbReference type="GO" id="GO:0003677">
    <property type="term" value="F:DNA binding"/>
    <property type="evidence" value="ECO:0007669"/>
    <property type="project" value="UniProtKB-UniRule"/>
</dbReference>
<proteinExistence type="predicted"/>
<feature type="compositionally biased region" description="Basic residues" evidence="7">
    <location>
        <begin position="204"/>
        <end position="219"/>
    </location>
</feature>
<reference evidence="10" key="1">
    <citation type="submission" date="2024-02" db="UniProtKB">
        <authorList>
            <consortium name="WormBaseParasite"/>
        </authorList>
    </citation>
    <scope>IDENTIFICATION</scope>
</reference>
<evidence type="ECO:0000256" key="7">
    <source>
        <dbReference type="SAM" id="MobiDB-lite"/>
    </source>
</evidence>
<feature type="DNA-binding region" description="H-T-H motif" evidence="6">
    <location>
        <begin position="334"/>
        <end position="354"/>
    </location>
</feature>
<dbReference type="WBParaSite" id="MBELARI_LOCUS2190">
    <property type="protein sequence ID" value="MBELARI_LOCUS2190"/>
    <property type="gene ID" value="MBELARI_LOCUS2190"/>
</dbReference>
<keyword evidence="4" id="KW-0804">Transcription</keyword>
<dbReference type="GO" id="GO:0006357">
    <property type="term" value="P:regulation of transcription by RNA polymerase II"/>
    <property type="evidence" value="ECO:0007669"/>
    <property type="project" value="TreeGrafter"/>
</dbReference>
<feature type="region of interest" description="Disordered" evidence="7">
    <location>
        <begin position="355"/>
        <end position="394"/>
    </location>
</feature>